<dbReference type="SUPFAM" id="SSF50998">
    <property type="entry name" value="Quinoprotein alcohol dehydrogenase-like"/>
    <property type="match status" value="1"/>
</dbReference>
<comment type="caution">
    <text evidence="6">The sequence shown here is derived from an EMBL/GenBank/DDBJ whole genome shotgun (WGS) entry which is preliminary data.</text>
</comment>
<accession>A0A2A5WCE8</accession>
<dbReference type="InterPro" id="IPR002372">
    <property type="entry name" value="PQQ_rpt_dom"/>
</dbReference>
<comment type="cofactor">
    <cofactor evidence="1">
        <name>pyrroloquinoline quinone</name>
        <dbReference type="ChEBI" id="CHEBI:58442"/>
    </cofactor>
</comment>
<proteinExistence type="inferred from homology"/>
<keyword evidence="3" id="KW-0560">Oxidoreductase</keyword>
<dbReference type="SMART" id="SM00564">
    <property type="entry name" value="PQQ"/>
    <property type="match status" value="5"/>
</dbReference>
<evidence type="ECO:0000256" key="3">
    <source>
        <dbReference type="ARBA" id="ARBA00023002"/>
    </source>
</evidence>
<dbReference type="Pfam" id="PF01011">
    <property type="entry name" value="PQQ"/>
    <property type="match status" value="1"/>
</dbReference>
<dbReference type="InterPro" id="IPR018391">
    <property type="entry name" value="PQQ_b-propeller_rpt"/>
</dbReference>
<evidence type="ECO:0000256" key="1">
    <source>
        <dbReference type="ARBA" id="ARBA00001931"/>
    </source>
</evidence>
<dbReference type="PANTHER" id="PTHR32303">
    <property type="entry name" value="QUINOPROTEIN ALCOHOL DEHYDROGENASE (CYTOCHROME C)"/>
    <property type="match status" value="1"/>
</dbReference>
<evidence type="ECO:0000313" key="7">
    <source>
        <dbReference type="Proteomes" id="UP000219329"/>
    </source>
</evidence>
<keyword evidence="4" id="KW-0732">Signal</keyword>
<dbReference type="InterPro" id="IPR011047">
    <property type="entry name" value="Quinoprotein_ADH-like_sf"/>
</dbReference>
<dbReference type="Gene3D" id="2.140.10.10">
    <property type="entry name" value="Quinoprotein alcohol dehydrogenase-like superfamily"/>
    <property type="match status" value="2"/>
</dbReference>
<dbReference type="EMBL" id="NTJZ01000005">
    <property type="protein sequence ID" value="PDH33938.1"/>
    <property type="molecule type" value="Genomic_DNA"/>
</dbReference>
<organism evidence="6 7">
    <name type="scientific">OM182 bacterium MED-G28</name>
    <dbReference type="NCBI Taxonomy" id="1986256"/>
    <lineage>
        <taxon>Bacteria</taxon>
        <taxon>Pseudomonadati</taxon>
        <taxon>Pseudomonadota</taxon>
        <taxon>Gammaproteobacteria</taxon>
        <taxon>OMG group</taxon>
        <taxon>OM182 clade</taxon>
    </lineage>
</organism>
<gene>
    <name evidence="6" type="ORF">CNF02_06160</name>
</gene>
<sequence length="664" mass="72303">MRILRASQKSFQKTAAAISVGILLVIASQTALSQYGTGSGDWPSYGGDAGSTKYSPLNQITPENFEDLEVAWTWTSIDADLDLEAILEVNETVRINNFQGTPLMIDGTLYIITAVNQIAAINPATGETLWSYNPEVYLGSTPVNYIGYHNRGLAYWTDGNEKRVIAGTNDGYLISINAETGVPDVLFSEGKVDLADGLPRATRDSLDWTGAQPVAVVSPPIVVGDIVITSSITQARPINRERPPMWVRGYNVRTGQHVWDFHTIPLAGEYGVETWEEESWRRTGNSGVWSMMSADPELGLVYLPIDAPTDDFYGGNRPGDNLFSQSIVAVDAQTGKRRWHFQMVHHGLWDYDPPAAPNLLDITVEGREIKALAQITKQGFVYTFDRETGEPVWIIEEREVPQEPLIPGERLSATQPFPTKPPPFEGQGLTVADLVDFTPELRAEAEQIIADYTYGSLFTPPSLSIPGGNRGTILRPSAGGGANWMGAAVDPETGILYVPSSDSISVPVVVETNPDESTLRYRRISYAGARGPEGLPLLKPPYSTITAIDMNKGEILWQVPNGDRAPNVENNPAVEGIDLPPLGGGGRNPILATPSMLVHAQNYQDGPLMIARDKDSGEELGAIIMPARAIAAPVTYEVNDKQFIVVAVLTEPTPRLFAWALPNN</sequence>
<comment type="similarity">
    <text evidence="2">Belongs to the bacterial PQQ dehydrogenase family.</text>
</comment>
<dbReference type="PANTHER" id="PTHR32303:SF4">
    <property type="entry name" value="QUINOPROTEIN GLUCOSE DEHYDROGENASE"/>
    <property type="match status" value="1"/>
</dbReference>
<feature type="signal peptide" evidence="4">
    <location>
        <begin position="1"/>
        <end position="33"/>
    </location>
</feature>
<name>A0A2A5WCE8_9GAMM</name>
<dbReference type="AlphaFoldDB" id="A0A2A5WCE8"/>
<reference evidence="6 7" key="1">
    <citation type="submission" date="2017-08" db="EMBL/GenBank/DDBJ databases">
        <title>Fine stratification of microbial communities through a metagenomic profile of the photic zone.</title>
        <authorList>
            <person name="Haro-Moreno J.M."/>
            <person name="Lopez-Perez M."/>
            <person name="De La Torre J."/>
            <person name="Picazo A."/>
            <person name="Camacho A."/>
            <person name="Rodriguez-Valera F."/>
        </authorList>
    </citation>
    <scope>NUCLEOTIDE SEQUENCE [LARGE SCALE GENOMIC DNA]</scope>
    <source>
        <strain evidence="6">MED-G28</strain>
    </source>
</reference>
<dbReference type="GO" id="GO:0016491">
    <property type="term" value="F:oxidoreductase activity"/>
    <property type="evidence" value="ECO:0007669"/>
    <property type="project" value="UniProtKB-KW"/>
</dbReference>
<evidence type="ECO:0000259" key="5">
    <source>
        <dbReference type="Pfam" id="PF01011"/>
    </source>
</evidence>
<evidence type="ECO:0000256" key="4">
    <source>
        <dbReference type="SAM" id="SignalP"/>
    </source>
</evidence>
<protein>
    <submittedName>
        <fullName evidence="6">Pyrroloquinoline quinone-dependent dehydrogenase</fullName>
    </submittedName>
</protein>
<evidence type="ECO:0000256" key="2">
    <source>
        <dbReference type="ARBA" id="ARBA00008156"/>
    </source>
</evidence>
<feature type="chain" id="PRO_5013150839" evidence="4">
    <location>
        <begin position="34"/>
        <end position="664"/>
    </location>
</feature>
<evidence type="ECO:0000313" key="6">
    <source>
        <dbReference type="EMBL" id="PDH33938.1"/>
    </source>
</evidence>
<feature type="domain" description="Pyrrolo-quinoline quinone repeat" evidence="5">
    <location>
        <begin position="42"/>
        <end position="644"/>
    </location>
</feature>
<dbReference type="Proteomes" id="UP000219329">
    <property type="component" value="Unassembled WGS sequence"/>
</dbReference>